<name>A0A1G6VUJ1_PEPNI</name>
<dbReference type="InterPro" id="IPR016181">
    <property type="entry name" value="Acyl_CoA_acyltransferase"/>
</dbReference>
<evidence type="ECO:0000259" key="1">
    <source>
        <dbReference type="Pfam" id="PF09924"/>
    </source>
</evidence>
<keyword evidence="3" id="KW-1185">Reference proteome</keyword>
<dbReference type="OrthoDB" id="9765580at2"/>
<dbReference type="PIRSF" id="PIRSF018688">
    <property type="entry name" value="UCP018688"/>
    <property type="match status" value="1"/>
</dbReference>
<evidence type="ECO:0000313" key="3">
    <source>
        <dbReference type="Proteomes" id="UP000198995"/>
    </source>
</evidence>
<dbReference type="SUPFAM" id="SSF55729">
    <property type="entry name" value="Acyl-CoA N-acyltransferases (Nat)"/>
    <property type="match status" value="2"/>
</dbReference>
<accession>A0A1G6VUJ1</accession>
<sequence>MLGFKQIELSDKDILDNFFIQTQNQISDTTFTNLYMWRRCYAVRWAVVEGHLVVQPNAWESSWVLPPYGHTYDDDDFKSAVEILADEFHDAGKEFVIRGITEREKERMERIWPDRFAFTEERDIADYIYNGDDLRELKGRKYSKKRNHLNAFLREYPDYEFHELTKENVPEVLDFLEYWYGEQNKSGNLLDSLLCEREAVYDALMALDELAYVGGFIRIDGRIVALTMGEKVNEDTVVIHIEKAFAEYRGLYAAINKVYLNHFWPTITYVNREEDMGLEGLRRAKESYYPAYLLMKYKAVWKND</sequence>
<dbReference type="Proteomes" id="UP000198995">
    <property type="component" value="Unassembled WGS sequence"/>
</dbReference>
<evidence type="ECO:0000313" key="2">
    <source>
        <dbReference type="EMBL" id="SDD57231.1"/>
    </source>
</evidence>
<dbReference type="STRING" id="2741.SAMN04489866_104144"/>
<dbReference type="PANTHER" id="PTHR41373">
    <property type="entry name" value="DUF2156 DOMAIN-CONTAINING PROTEIN"/>
    <property type="match status" value="1"/>
</dbReference>
<protein>
    <recommendedName>
        <fullName evidence="1">Phosphatidylglycerol lysyltransferase C-terminal domain-containing protein</fullName>
    </recommendedName>
</protein>
<reference evidence="2 3" key="1">
    <citation type="submission" date="2016-10" db="EMBL/GenBank/DDBJ databases">
        <authorList>
            <person name="de Groot N.N."/>
        </authorList>
    </citation>
    <scope>NUCLEOTIDE SEQUENCE [LARGE SCALE GENOMIC DNA]</scope>
    <source>
        <strain evidence="2 3">DSM 20475</strain>
    </source>
</reference>
<dbReference type="Gene3D" id="3.40.630.30">
    <property type="match status" value="1"/>
</dbReference>
<dbReference type="InterPro" id="IPR016732">
    <property type="entry name" value="UCP018688"/>
</dbReference>
<dbReference type="Pfam" id="PF09924">
    <property type="entry name" value="LPG_synthase_C"/>
    <property type="match status" value="1"/>
</dbReference>
<dbReference type="AlphaFoldDB" id="A0A1G6VUJ1"/>
<dbReference type="EMBL" id="FNAF01000004">
    <property type="protein sequence ID" value="SDD57231.1"/>
    <property type="molecule type" value="Genomic_DNA"/>
</dbReference>
<feature type="domain" description="Phosphatidylglycerol lysyltransferase C-terminal" evidence="1">
    <location>
        <begin position="23"/>
        <end position="299"/>
    </location>
</feature>
<proteinExistence type="predicted"/>
<dbReference type="InterPro" id="IPR024320">
    <property type="entry name" value="LPG_synthase_C"/>
</dbReference>
<dbReference type="RefSeq" id="WP_091791604.1">
    <property type="nucleotide sequence ID" value="NZ_FNAF01000004.1"/>
</dbReference>
<dbReference type="PANTHER" id="PTHR41373:SF1">
    <property type="entry name" value="PHOSPHATIDYLGLYCEROL LYSYLTRANSFERASE C-TERMINAL DOMAIN-CONTAINING PROTEIN"/>
    <property type="match status" value="1"/>
</dbReference>
<gene>
    <name evidence="2" type="ORF">SAMN04489866_104144</name>
</gene>
<organism evidence="2 3">
    <name type="scientific">Peptococcus niger</name>
    <dbReference type="NCBI Taxonomy" id="2741"/>
    <lineage>
        <taxon>Bacteria</taxon>
        <taxon>Bacillati</taxon>
        <taxon>Bacillota</taxon>
        <taxon>Clostridia</taxon>
        <taxon>Eubacteriales</taxon>
        <taxon>Peptococcaceae</taxon>
        <taxon>Peptococcus</taxon>
    </lineage>
</organism>